<dbReference type="InterPro" id="IPR018225">
    <property type="entry name" value="Transaldolase_AS"/>
</dbReference>
<dbReference type="PROSITE" id="PS00958">
    <property type="entry name" value="TRANSALDOLASE_2"/>
    <property type="match status" value="1"/>
</dbReference>
<proteinExistence type="inferred from homology"/>
<keyword evidence="7" id="KW-0704">Schiff base</keyword>
<evidence type="ECO:0000313" key="10">
    <source>
        <dbReference type="EMBL" id="AIF12094.1"/>
    </source>
</evidence>
<keyword evidence="10" id="KW-0808">Transferase</keyword>
<dbReference type="PANTHER" id="PTHR10683">
    <property type="entry name" value="TRANSALDOLASE"/>
    <property type="match status" value="1"/>
</dbReference>
<evidence type="ECO:0000256" key="4">
    <source>
        <dbReference type="ARBA" id="ARBA00005740"/>
    </source>
</evidence>
<dbReference type="PANTHER" id="PTHR10683:SF40">
    <property type="entry name" value="FRUCTOSE-6-PHOSPHATE ALDOLASE 1-RELATED"/>
    <property type="match status" value="1"/>
</dbReference>
<accession>A0A075H7T7</accession>
<evidence type="ECO:0000256" key="2">
    <source>
        <dbReference type="ARBA" id="ARBA00004496"/>
    </source>
</evidence>
<dbReference type="CDD" id="cd00956">
    <property type="entry name" value="Transaldolase_FSA"/>
    <property type="match status" value="1"/>
</dbReference>
<dbReference type="InterPro" id="IPR013785">
    <property type="entry name" value="Aldolase_TIM"/>
</dbReference>
<dbReference type="GO" id="GO:0005737">
    <property type="term" value="C:cytoplasm"/>
    <property type="evidence" value="ECO:0007669"/>
    <property type="project" value="UniProtKB-SubCell"/>
</dbReference>
<dbReference type="InterPro" id="IPR001585">
    <property type="entry name" value="TAL/FSA"/>
</dbReference>
<comment type="subcellular location">
    <subcellularLocation>
        <location evidence="2">Cytoplasm</location>
    </subcellularLocation>
</comment>
<organism evidence="10">
    <name type="scientific">uncultured marine thaumarchaeote KM3_54_F04</name>
    <dbReference type="NCBI Taxonomy" id="1456191"/>
    <lineage>
        <taxon>Archaea</taxon>
        <taxon>Nitrososphaerota</taxon>
        <taxon>environmental samples</taxon>
    </lineage>
</organism>
<gene>
    <name evidence="10" type="primary">talA</name>
    <name evidence="10" type="synonym">talB</name>
</gene>
<evidence type="ECO:0000256" key="7">
    <source>
        <dbReference type="ARBA" id="ARBA00023270"/>
    </source>
</evidence>
<dbReference type="FunFam" id="3.20.20.70:FF:000018">
    <property type="entry name" value="Probable transaldolase"/>
    <property type="match status" value="1"/>
</dbReference>
<evidence type="ECO:0000256" key="3">
    <source>
        <dbReference type="ARBA" id="ARBA00004857"/>
    </source>
</evidence>
<evidence type="ECO:0000256" key="8">
    <source>
        <dbReference type="ARBA" id="ARBA00048810"/>
    </source>
</evidence>
<sequence length="233" mass="25694">MKFFLDTANIDQIKEAKDMGMLDGVTTNPTLVAKENKETHELYSEIVEICNGKPVSLETTTNDTAKIVKEGQDLVNTYGKNSSKIYVKVANTKAGLKAVRQLFDSGIDCNVTLTFSATQYLLAAKAGARVVSPFIGRLDDIGLDGNLHLIDEIEQIRKIYTNNDKYPGHIPNKADTLVSSIRHPVHVVQAAMMGAPLATMPFKVLDMMFKHPLTKIGFDQFMSDLGSDETLQQ</sequence>
<dbReference type="GO" id="GO:0004801">
    <property type="term" value="F:transaldolase activity"/>
    <property type="evidence" value="ECO:0007669"/>
    <property type="project" value="UniProtKB-EC"/>
</dbReference>
<keyword evidence="6" id="KW-0963">Cytoplasm</keyword>
<dbReference type="GO" id="GO:0016832">
    <property type="term" value="F:aldehyde-lyase activity"/>
    <property type="evidence" value="ECO:0007669"/>
    <property type="project" value="InterPro"/>
</dbReference>
<dbReference type="Pfam" id="PF00923">
    <property type="entry name" value="TAL_FSA"/>
    <property type="match status" value="1"/>
</dbReference>
<comment type="similarity">
    <text evidence="4">Belongs to the transaldolase family. Type 3B subfamily.</text>
</comment>
<comment type="function">
    <text evidence="1">Transaldolase is important for the balance of metabolites in the pentose-phosphate pathway.</text>
</comment>
<evidence type="ECO:0000256" key="5">
    <source>
        <dbReference type="ARBA" id="ARBA00013151"/>
    </source>
</evidence>
<dbReference type="Gene3D" id="3.20.20.70">
    <property type="entry name" value="Aldolase class I"/>
    <property type="match status" value="1"/>
</dbReference>
<comment type="pathway">
    <text evidence="3">Carbohydrate degradation; pentose phosphate pathway; D-glyceraldehyde 3-phosphate and beta-D-fructose 6-phosphate from D-ribose 5-phosphate and D-xylulose 5-phosphate (non-oxidative stage): step 2/3.</text>
</comment>
<dbReference type="EMBL" id="KF900936">
    <property type="protein sequence ID" value="AIF12094.1"/>
    <property type="molecule type" value="Genomic_DNA"/>
</dbReference>
<dbReference type="GO" id="GO:0005975">
    <property type="term" value="P:carbohydrate metabolic process"/>
    <property type="evidence" value="ECO:0007669"/>
    <property type="project" value="InterPro"/>
</dbReference>
<evidence type="ECO:0000256" key="1">
    <source>
        <dbReference type="ARBA" id="ARBA00003518"/>
    </source>
</evidence>
<reference evidence="10" key="1">
    <citation type="journal article" date="2014" name="Genome Biol. Evol.">
        <title>Pangenome evidence for extensive interdomain horizontal transfer affecting lineage core and shell genes in uncultured planktonic thaumarchaeota and euryarchaeota.</title>
        <authorList>
            <person name="Deschamps P."/>
            <person name="Zivanovic Y."/>
            <person name="Moreira D."/>
            <person name="Rodriguez-Valera F."/>
            <person name="Lopez-Garcia P."/>
        </authorList>
    </citation>
    <scope>NUCLEOTIDE SEQUENCE</scope>
</reference>
<evidence type="ECO:0000256" key="6">
    <source>
        <dbReference type="ARBA" id="ARBA00022490"/>
    </source>
</evidence>
<name>A0A075H7T7_9ARCH</name>
<comment type="catalytic activity">
    <reaction evidence="8">
        <text>D-sedoheptulose 7-phosphate + D-glyceraldehyde 3-phosphate = D-erythrose 4-phosphate + beta-D-fructose 6-phosphate</text>
        <dbReference type="Rhea" id="RHEA:17053"/>
        <dbReference type="ChEBI" id="CHEBI:16897"/>
        <dbReference type="ChEBI" id="CHEBI:57483"/>
        <dbReference type="ChEBI" id="CHEBI:57634"/>
        <dbReference type="ChEBI" id="CHEBI:59776"/>
        <dbReference type="EC" id="2.2.1.2"/>
    </reaction>
</comment>
<dbReference type="AlphaFoldDB" id="A0A075H7T7"/>
<dbReference type="EC" id="2.2.1.2" evidence="5"/>
<dbReference type="SUPFAM" id="SSF51569">
    <property type="entry name" value="Aldolase"/>
    <property type="match status" value="1"/>
</dbReference>
<dbReference type="PROSITE" id="PS01054">
    <property type="entry name" value="TRANSALDOLASE_1"/>
    <property type="match status" value="1"/>
</dbReference>
<protein>
    <recommendedName>
        <fullName evidence="9">Probable transaldolase</fullName>
        <ecNumber evidence="5">2.2.1.2</ecNumber>
    </recommendedName>
</protein>
<dbReference type="InterPro" id="IPR033919">
    <property type="entry name" value="TSA/FSA_arc/bac"/>
</dbReference>
<evidence type="ECO:0000256" key="9">
    <source>
        <dbReference type="ARBA" id="ARBA00067532"/>
    </source>
</evidence>